<dbReference type="GO" id="GO:0006508">
    <property type="term" value="P:proteolysis"/>
    <property type="evidence" value="ECO:0007669"/>
    <property type="project" value="UniProtKB-KW"/>
</dbReference>
<organism evidence="10 11">
    <name type="scientific">Cylindrotheca closterium</name>
    <dbReference type="NCBI Taxonomy" id="2856"/>
    <lineage>
        <taxon>Eukaryota</taxon>
        <taxon>Sar</taxon>
        <taxon>Stramenopiles</taxon>
        <taxon>Ochrophyta</taxon>
        <taxon>Bacillariophyta</taxon>
        <taxon>Bacillariophyceae</taxon>
        <taxon>Bacillariophycidae</taxon>
        <taxon>Bacillariales</taxon>
        <taxon>Bacillariaceae</taxon>
        <taxon>Cylindrotheca</taxon>
    </lineage>
</organism>
<dbReference type="InterPro" id="IPR043504">
    <property type="entry name" value="Peptidase_S1_PA_chymotrypsin"/>
</dbReference>
<dbReference type="InterPro" id="IPR001314">
    <property type="entry name" value="Peptidase_S1A"/>
</dbReference>
<dbReference type="PRINTS" id="PR00722">
    <property type="entry name" value="CHYMOTRYPSIN"/>
</dbReference>
<comment type="similarity">
    <text evidence="1">Belongs to the peptidase S1 family.</text>
</comment>
<proteinExistence type="inferred from homology"/>
<feature type="transmembrane region" description="Helical" evidence="7">
    <location>
        <begin position="721"/>
        <end position="741"/>
    </location>
</feature>
<keyword evidence="11" id="KW-1185">Reference proteome</keyword>
<comment type="caution">
    <text evidence="10">The sequence shown here is derived from an EMBL/GenBank/DDBJ whole genome shotgun (WGS) entry which is preliminary data.</text>
</comment>
<dbReference type="SUPFAM" id="SSF50494">
    <property type="entry name" value="Trypsin-like serine proteases"/>
    <property type="match status" value="1"/>
</dbReference>
<dbReference type="GO" id="GO:0004252">
    <property type="term" value="F:serine-type endopeptidase activity"/>
    <property type="evidence" value="ECO:0007669"/>
    <property type="project" value="InterPro"/>
</dbReference>
<dbReference type="InterPro" id="IPR001254">
    <property type="entry name" value="Trypsin_dom"/>
</dbReference>
<feature type="compositionally biased region" description="Polar residues" evidence="6">
    <location>
        <begin position="704"/>
        <end position="713"/>
    </location>
</feature>
<evidence type="ECO:0000259" key="9">
    <source>
        <dbReference type="PROSITE" id="PS50240"/>
    </source>
</evidence>
<feature type="region of interest" description="Disordered" evidence="6">
    <location>
        <begin position="687"/>
        <end position="713"/>
    </location>
</feature>
<dbReference type="PROSITE" id="PS00134">
    <property type="entry name" value="TRYPSIN_HIS"/>
    <property type="match status" value="1"/>
</dbReference>
<dbReference type="PROSITE" id="PS00135">
    <property type="entry name" value="TRYPSIN_SER"/>
    <property type="match status" value="1"/>
</dbReference>
<name>A0AAD2FTI1_9STRA</name>
<dbReference type="PANTHER" id="PTHR24276:SF98">
    <property type="entry name" value="FI18310P1-RELATED"/>
    <property type="match status" value="1"/>
</dbReference>
<dbReference type="EMBL" id="CAKOGP040001814">
    <property type="protein sequence ID" value="CAJ1952719.1"/>
    <property type="molecule type" value="Genomic_DNA"/>
</dbReference>
<dbReference type="InterPro" id="IPR009003">
    <property type="entry name" value="Peptidase_S1_PA"/>
</dbReference>
<dbReference type="Proteomes" id="UP001295423">
    <property type="component" value="Unassembled WGS sequence"/>
</dbReference>
<evidence type="ECO:0000256" key="4">
    <source>
        <dbReference type="ARBA" id="ARBA00023180"/>
    </source>
</evidence>
<keyword evidence="5" id="KW-0720">Serine protease</keyword>
<reference evidence="10" key="1">
    <citation type="submission" date="2023-08" db="EMBL/GenBank/DDBJ databases">
        <authorList>
            <person name="Audoor S."/>
            <person name="Bilcke G."/>
        </authorList>
    </citation>
    <scope>NUCLEOTIDE SEQUENCE</scope>
</reference>
<dbReference type="InterPro" id="IPR050430">
    <property type="entry name" value="Peptidase_S1"/>
</dbReference>
<dbReference type="PROSITE" id="PS50240">
    <property type="entry name" value="TRYPSIN_DOM"/>
    <property type="match status" value="1"/>
</dbReference>
<keyword evidence="5" id="KW-0378">Hydrolase</keyword>
<sequence>MSSQYRRSTAIAILSLMLSQDSTAQKRIVGGNQAAQGEFPFFVDTMGGCGASLIAPGIVLTAAHCSDYDSYINQFVSVGAYQQGGGAATGATKSKVIDAATHPQYDSIRINYDFSLLRLEDEVSLPMTSNFVFKINKDDTVPTIGQNLTVIGLGIMGEDDDDMPTILQEVQVQAIDHKVCNQQYDDQVADESMFCAGVEGGGKDSCQGDSGGPLFIRNGNEYTQVGIVSWGEGCARSGYPGVYSRISHAYDWIRQVACGCWESTSTTLCEGFVDTGGECPTAPPVFVPDPDCGDFPGYVDEFGDTCEWYQINDEPGCAEYGDILGGEGFEGTKPLQACCYCGGGGERAPTVSPAPTKAPIPTSSPTKFDIDPNCTDYEGFVDVYGDECSWYSEFDDPGCPIEGETAGGNGFEDVTASEACCTCGGGGETPPTVAPGPTTAPTVETLHYGPNCTDFPGWEDSYGDACDWYKENDTGGCPMHGNEDGGSGFTGISASEGCCYCGGGSEDGSAFTKPPTPSPTQLIIDPNCQDVSGFADFCGDGCWWYEEQDTPGCPEWGDLLGKTGASEMEANEACCHCGGGIALPSGPDPTASPVTAPATAAPKPTEMPTAYVEDETCVDLAEFMDYFGDNCKWYQVNDDPLCPLWGSHQGGKGFENYTATTACCYCGGGFIRTGAAAGNETISAGVGNSDLESSVPPPTSVPSNETTAATGTMQASSSTTASVGLLIPIALLFATIGKMFVS</sequence>
<evidence type="ECO:0000256" key="2">
    <source>
        <dbReference type="ARBA" id="ARBA00023026"/>
    </source>
</evidence>
<feature type="domain" description="Peptidase S1" evidence="9">
    <location>
        <begin position="28"/>
        <end position="258"/>
    </location>
</feature>
<keyword evidence="5" id="KW-0645">Protease</keyword>
<keyword evidence="7" id="KW-0812">Transmembrane</keyword>
<dbReference type="CDD" id="cd00190">
    <property type="entry name" value="Tryp_SPc"/>
    <property type="match status" value="1"/>
</dbReference>
<keyword evidence="3" id="KW-1015">Disulfide bond</keyword>
<accession>A0AAD2FTI1</accession>
<keyword evidence="2" id="KW-0843">Virulence</keyword>
<feature type="chain" id="PRO_5042134018" description="Peptidase S1 domain-containing protein" evidence="8">
    <location>
        <begin position="25"/>
        <end position="742"/>
    </location>
</feature>
<keyword evidence="7" id="KW-0472">Membrane</keyword>
<evidence type="ECO:0000256" key="1">
    <source>
        <dbReference type="ARBA" id="ARBA00007664"/>
    </source>
</evidence>
<evidence type="ECO:0000313" key="10">
    <source>
        <dbReference type="EMBL" id="CAJ1952719.1"/>
    </source>
</evidence>
<keyword evidence="8" id="KW-0732">Signal</keyword>
<evidence type="ECO:0000256" key="7">
    <source>
        <dbReference type="SAM" id="Phobius"/>
    </source>
</evidence>
<dbReference type="Gene3D" id="2.40.10.10">
    <property type="entry name" value="Trypsin-like serine proteases"/>
    <property type="match status" value="1"/>
</dbReference>
<evidence type="ECO:0000256" key="3">
    <source>
        <dbReference type="ARBA" id="ARBA00023157"/>
    </source>
</evidence>
<protein>
    <recommendedName>
        <fullName evidence="9">Peptidase S1 domain-containing protein</fullName>
    </recommendedName>
</protein>
<dbReference type="PANTHER" id="PTHR24276">
    <property type="entry name" value="POLYSERASE-RELATED"/>
    <property type="match status" value="1"/>
</dbReference>
<dbReference type="AlphaFoldDB" id="A0AAD2FTI1"/>
<evidence type="ECO:0000256" key="5">
    <source>
        <dbReference type="RuleBase" id="RU363034"/>
    </source>
</evidence>
<dbReference type="FunFam" id="2.40.10.10:FF:000002">
    <property type="entry name" value="Transmembrane protease serine"/>
    <property type="match status" value="1"/>
</dbReference>
<evidence type="ECO:0000256" key="6">
    <source>
        <dbReference type="SAM" id="MobiDB-lite"/>
    </source>
</evidence>
<feature type="signal peptide" evidence="8">
    <location>
        <begin position="1"/>
        <end position="24"/>
    </location>
</feature>
<keyword evidence="7" id="KW-1133">Transmembrane helix</keyword>
<dbReference type="Pfam" id="PF00089">
    <property type="entry name" value="Trypsin"/>
    <property type="match status" value="1"/>
</dbReference>
<dbReference type="SMART" id="SM00020">
    <property type="entry name" value="Tryp_SPc"/>
    <property type="match status" value="1"/>
</dbReference>
<evidence type="ECO:0000256" key="8">
    <source>
        <dbReference type="SAM" id="SignalP"/>
    </source>
</evidence>
<keyword evidence="4" id="KW-0325">Glycoprotein</keyword>
<dbReference type="InterPro" id="IPR033116">
    <property type="entry name" value="TRYPSIN_SER"/>
</dbReference>
<dbReference type="InterPro" id="IPR018114">
    <property type="entry name" value="TRYPSIN_HIS"/>
</dbReference>
<gene>
    <name evidence="10" type="ORF">CYCCA115_LOCUS13682</name>
</gene>
<evidence type="ECO:0000313" key="11">
    <source>
        <dbReference type="Proteomes" id="UP001295423"/>
    </source>
</evidence>